<evidence type="ECO:0000256" key="1">
    <source>
        <dbReference type="SAM" id="MobiDB-lite"/>
    </source>
</evidence>
<feature type="compositionally biased region" description="Basic residues" evidence="1">
    <location>
        <begin position="8"/>
        <end position="31"/>
    </location>
</feature>
<dbReference type="AlphaFoldDB" id="A0A6J4SEV9"/>
<feature type="compositionally biased region" description="Basic residues" evidence="1">
    <location>
        <begin position="251"/>
        <end position="261"/>
    </location>
</feature>
<feature type="region of interest" description="Disordered" evidence="1">
    <location>
        <begin position="158"/>
        <end position="322"/>
    </location>
</feature>
<feature type="compositionally biased region" description="Low complexity" evidence="1">
    <location>
        <begin position="114"/>
        <end position="125"/>
    </location>
</feature>
<gene>
    <name evidence="2" type="ORF">AVDCRST_MAG13-2059</name>
</gene>
<feature type="compositionally biased region" description="Basic and acidic residues" evidence="1">
    <location>
        <begin position="189"/>
        <end position="202"/>
    </location>
</feature>
<dbReference type="GO" id="GO:0008446">
    <property type="term" value="F:GDP-mannose 4,6-dehydratase activity"/>
    <property type="evidence" value="ECO:0007669"/>
    <property type="project" value="UniProtKB-EC"/>
</dbReference>
<name>A0A6J4SEV9_9ACTN</name>
<feature type="region of interest" description="Disordered" evidence="1">
    <location>
        <begin position="1"/>
        <end position="143"/>
    </location>
</feature>
<feature type="compositionally biased region" description="Basic and acidic residues" evidence="1">
    <location>
        <begin position="219"/>
        <end position="230"/>
    </location>
</feature>
<accession>A0A6J4SEV9</accession>
<proteinExistence type="predicted"/>
<feature type="compositionally biased region" description="Basic residues" evidence="1">
    <location>
        <begin position="158"/>
        <end position="168"/>
    </location>
</feature>
<dbReference type="EC" id="4.2.1.47" evidence="2"/>
<dbReference type="EMBL" id="CADCVO010000328">
    <property type="protein sequence ID" value="CAA9497395.1"/>
    <property type="molecule type" value="Genomic_DNA"/>
</dbReference>
<feature type="compositionally biased region" description="Basic residues" evidence="1">
    <location>
        <begin position="93"/>
        <end position="106"/>
    </location>
</feature>
<organism evidence="2">
    <name type="scientific">uncultured Solirubrobacteraceae bacterium</name>
    <dbReference type="NCBI Taxonomy" id="1162706"/>
    <lineage>
        <taxon>Bacteria</taxon>
        <taxon>Bacillati</taxon>
        <taxon>Actinomycetota</taxon>
        <taxon>Thermoleophilia</taxon>
        <taxon>Solirubrobacterales</taxon>
        <taxon>Solirubrobacteraceae</taxon>
        <taxon>environmental samples</taxon>
    </lineage>
</organism>
<feature type="non-terminal residue" evidence="2">
    <location>
        <position position="322"/>
    </location>
</feature>
<feature type="compositionally biased region" description="Basic and acidic residues" evidence="1">
    <location>
        <begin position="70"/>
        <end position="83"/>
    </location>
</feature>
<protein>
    <submittedName>
        <fullName evidence="2">GDP-mannose 4,6-dehydratase</fullName>
        <ecNumber evidence="2">4.2.1.47</ecNumber>
    </submittedName>
</protein>
<reference evidence="2" key="1">
    <citation type="submission" date="2020-02" db="EMBL/GenBank/DDBJ databases">
        <authorList>
            <person name="Meier V. D."/>
        </authorList>
    </citation>
    <scope>NUCLEOTIDE SEQUENCE</scope>
    <source>
        <strain evidence="2">AVDCRST_MAG13</strain>
    </source>
</reference>
<sequence>GNEARTDHGHHRPGRVLPRRAPARRGLRGPRHGPPGLHGEVRADRAPARPHHAPSGRPARPALPRRRPPRERSGRDLQPRGDVLRGGLLGPAHAHRRVHRHRRHPHARGDARGLPRGPLLPGLELGDVRQGPRGPPDRGHPVLPALALRRGEGLRALHHRQLPRVLRPARHERDPLQPREPPPRPGVRHPQDHLARRGDPPRQTRQALPRQPRRRARLGLREGLRPRDVAHAPAGPRGGLRHRHEPDEHRPRVRPGRLRRGRPGELGAARRDRPPVRAPGRGRPAHRLLRQGRARPGLAARDDVRGAHPAYDAGGSGVAAAV</sequence>
<keyword evidence="2" id="KW-0456">Lyase</keyword>
<evidence type="ECO:0000313" key="2">
    <source>
        <dbReference type="EMBL" id="CAA9497395.1"/>
    </source>
</evidence>
<feature type="compositionally biased region" description="Basic residues" evidence="1">
    <location>
        <begin position="283"/>
        <end position="293"/>
    </location>
</feature>
<feature type="non-terminal residue" evidence="2">
    <location>
        <position position="1"/>
    </location>
</feature>